<comment type="caution">
    <text evidence="7">The sequence shown here is derived from an EMBL/GenBank/DDBJ whole genome shotgun (WGS) entry which is preliminary data.</text>
</comment>
<feature type="domain" description="Thioredoxin" evidence="5">
    <location>
        <begin position="10"/>
        <end position="95"/>
    </location>
</feature>
<dbReference type="GO" id="GO:0015036">
    <property type="term" value="F:disulfide oxidoreductase activity"/>
    <property type="evidence" value="ECO:0007669"/>
    <property type="project" value="UniProtKB-ARBA"/>
</dbReference>
<dbReference type="AlphaFoldDB" id="A0A1B7TIM8"/>
<feature type="compositionally biased region" description="Acidic residues" evidence="4">
    <location>
        <begin position="135"/>
        <end position="145"/>
    </location>
</feature>
<evidence type="ECO:0000313" key="7">
    <source>
        <dbReference type="EMBL" id="OBA28538.1"/>
    </source>
</evidence>
<evidence type="ECO:0000256" key="2">
    <source>
        <dbReference type="ARBA" id="ARBA00023004"/>
    </source>
</evidence>
<dbReference type="GO" id="GO:0051537">
    <property type="term" value="F:2 iron, 2 sulfur cluster binding"/>
    <property type="evidence" value="ECO:0007669"/>
    <property type="project" value="TreeGrafter"/>
</dbReference>
<dbReference type="PROSITE" id="PS51354">
    <property type="entry name" value="GLUTAREDOXIN_2"/>
    <property type="match status" value="1"/>
</dbReference>
<dbReference type="GO" id="GO:0005634">
    <property type="term" value="C:nucleus"/>
    <property type="evidence" value="ECO:0007669"/>
    <property type="project" value="TreeGrafter"/>
</dbReference>
<dbReference type="EMBL" id="LXPE01000003">
    <property type="protein sequence ID" value="OBA28538.1"/>
    <property type="molecule type" value="Genomic_DNA"/>
</dbReference>
<evidence type="ECO:0000259" key="5">
    <source>
        <dbReference type="Pfam" id="PF00085"/>
    </source>
</evidence>
<protein>
    <submittedName>
        <fullName evidence="7">Glutaredoxin</fullName>
    </submittedName>
</protein>
<accession>A0A1B7TIM8</accession>
<feature type="domain" description="Glutaredoxin" evidence="6">
    <location>
        <begin position="160"/>
        <end position="224"/>
    </location>
</feature>
<dbReference type="GO" id="GO:0005829">
    <property type="term" value="C:cytosol"/>
    <property type="evidence" value="ECO:0007669"/>
    <property type="project" value="TreeGrafter"/>
</dbReference>
<feature type="compositionally biased region" description="Polar residues" evidence="4">
    <location>
        <begin position="112"/>
        <end position="128"/>
    </location>
</feature>
<dbReference type="PANTHER" id="PTHR10293:SF73">
    <property type="entry name" value="GLUTAREDOXIN-3"/>
    <property type="match status" value="1"/>
</dbReference>
<organism evidence="7 8">
    <name type="scientific">Hanseniaspora valbyensis NRRL Y-1626</name>
    <dbReference type="NCBI Taxonomy" id="766949"/>
    <lineage>
        <taxon>Eukaryota</taxon>
        <taxon>Fungi</taxon>
        <taxon>Dikarya</taxon>
        <taxon>Ascomycota</taxon>
        <taxon>Saccharomycotina</taxon>
        <taxon>Saccharomycetes</taxon>
        <taxon>Saccharomycodales</taxon>
        <taxon>Saccharomycodaceae</taxon>
        <taxon>Hanseniaspora</taxon>
    </lineage>
</organism>
<dbReference type="Pfam" id="PF00085">
    <property type="entry name" value="Thioredoxin"/>
    <property type="match status" value="1"/>
</dbReference>
<evidence type="ECO:0000256" key="4">
    <source>
        <dbReference type="SAM" id="MobiDB-lite"/>
    </source>
</evidence>
<dbReference type="InterPro" id="IPR013766">
    <property type="entry name" value="Thioredoxin_domain"/>
</dbReference>
<dbReference type="InterPro" id="IPR002109">
    <property type="entry name" value="Glutaredoxin"/>
</dbReference>
<keyword evidence="2" id="KW-0408">Iron</keyword>
<evidence type="ECO:0000313" key="8">
    <source>
        <dbReference type="Proteomes" id="UP000092321"/>
    </source>
</evidence>
<dbReference type="PANTHER" id="PTHR10293">
    <property type="entry name" value="GLUTAREDOXIN FAMILY MEMBER"/>
    <property type="match status" value="1"/>
</dbReference>
<dbReference type="Pfam" id="PF00462">
    <property type="entry name" value="Glutaredoxin"/>
    <property type="match status" value="1"/>
</dbReference>
<keyword evidence="1" id="KW-0479">Metal-binding</keyword>
<reference evidence="8" key="1">
    <citation type="journal article" date="2016" name="Proc. Natl. Acad. Sci. U.S.A.">
        <title>Comparative genomics of biotechnologically important yeasts.</title>
        <authorList>
            <person name="Riley R."/>
            <person name="Haridas S."/>
            <person name="Wolfe K.H."/>
            <person name="Lopes M.R."/>
            <person name="Hittinger C.T."/>
            <person name="Goeker M."/>
            <person name="Salamov A.A."/>
            <person name="Wisecaver J.H."/>
            <person name="Long T.M."/>
            <person name="Calvey C.H."/>
            <person name="Aerts A.L."/>
            <person name="Barry K.W."/>
            <person name="Choi C."/>
            <person name="Clum A."/>
            <person name="Coughlan A.Y."/>
            <person name="Deshpande S."/>
            <person name="Douglass A.P."/>
            <person name="Hanson S.J."/>
            <person name="Klenk H.-P."/>
            <person name="LaButti K.M."/>
            <person name="Lapidus A."/>
            <person name="Lindquist E.A."/>
            <person name="Lipzen A.M."/>
            <person name="Meier-Kolthoff J.P."/>
            <person name="Ohm R.A."/>
            <person name="Otillar R.P."/>
            <person name="Pangilinan J.L."/>
            <person name="Peng Y."/>
            <person name="Rokas A."/>
            <person name="Rosa C.A."/>
            <person name="Scheuner C."/>
            <person name="Sibirny A.A."/>
            <person name="Slot J.C."/>
            <person name="Stielow J.B."/>
            <person name="Sun H."/>
            <person name="Kurtzman C.P."/>
            <person name="Blackwell M."/>
            <person name="Grigoriev I.V."/>
            <person name="Jeffries T.W."/>
        </authorList>
    </citation>
    <scope>NUCLEOTIDE SEQUENCE [LARGE SCALE GENOMIC DNA]</scope>
    <source>
        <strain evidence="8">NRRL Y-1626</strain>
    </source>
</reference>
<feature type="region of interest" description="Disordered" evidence="4">
    <location>
        <begin position="112"/>
        <end position="145"/>
    </location>
</feature>
<keyword evidence="3" id="KW-0411">Iron-sulfur</keyword>
<evidence type="ECO:0000256" key="3">
    <source>
        <dbReference type="ARBA" id="ARBA00023014"/>
    </source>
</evidence>
<dbReference type="SUPFAM" id="SSF52833">
    <property type="entry name" value="Thioredoxin-like"/>
    <property type="match status" value="2"/>
</dbReference>
<proteinExistence type="predicted"/>
<dbReference type="InterPro" id="IPR004480">
    <property type="entry name" value="Monothiol_GRX-rel"/>
</dbReference>
<sequence>MAIIQIESSDQFTHLTTTETNKLITIYFYATWASNCNETSEAFTNAANSTNDGLFLSIDADEQGDIAELFEIQSVPAFIFIRNGNILKEISSSDGKDFETAFKQLITGASPHSTASPFAKTESNSDIPDQSGADVGEEEEEETEEQLNERLTQLTAAAPVMLFMKGTPSEPKCGFSRQMVGILREHQVRFGFFDILKDDAVRQGLKKFSDWPTFPQLYFNGELVGGLDIIKESLEEDPDFFAQSLSS</sequence>
<keyword evidence="8" id="KW-1185">Reference proteome</keyword>
<dbReference type="CDD" id="cd03028">
    <property type="entry name" value="GRX_PICOT_like"/>
    <property type="match status" value="1"/>
</dbReference>
<dbReference type="OrthoDB" id="415696at2759"/>
<dbReference type="GO" id="GO:0046872">
    <property type="term" value="F:metal ion binding"/>
    <property type="evidence" value="ECO:0007669"/>
    <property type="project" value="UniProtKB-KW"/>
</dbReference>
<dbReference type="InterPro" id="IPR036249">
    <property type="entry name" value="Thioredoxin-like_sf"/>
</dbReference>
<dbReference type="InterPro" id="IPR033658">
    <property type="entry name" value="GRX_PICOT-like"/>
</dbReference>
<dbReference type="GO" id="GO:0006879">
    <property type="term" value="P:intracellular iron ion homeostasis"/>
    <property type="evidence" value="ECO:0007669"/>
    <property type="project" value="TreeGrafter"/>
</dbReference>
<dbReference type="Gene3D" id="3.40.30.10">
    <property type="entry name" value="Glutaredoxin"/>
    <property type="match status" value="2"/>
</dbReference>
<dbReference type="Proteomes" id="UP000092321">
    <property type="component" value="Unassembled WGS sequence"/>
</dbReference>
<name>A0A1B7TIM8_9ASCO</name>
<gene>
    <name evidence="7" type="ORF">HANVADRAFT_51432</name>
</gene>
<evidence type="ECO:0000256" key="1">
    <source>
        <dbReference type="ARBA" id="ARBA00022723"/>
    </source>
</evidence>
<evidence type="ECO:0000259" key="6">
    <source>
        <dbReference type="Pfam" id="PF00462"/>
    </source>
</evidence>
<dbReference type="FunFam" id="3.40.30.10:FF:000012">
    <property type="entry name" value="Monothiol glutaredoxin"/>
    <property type="match status" value="1"/>
</dbReference>